<dbReference type="GO" id="GO:0006883">
    <property type="term" value="P:intracellular sodium ion homeostasis"/>
    <property type="evidence" value="ECO:0007669"/>
    <property type="project" value="TreeGrafter"/>
</dbReference>
<keyword evidence="3" id="KW-0812">Transmembrane</keyword>
<proteinExistence type="inferred from homology"/>
<dbReference type="GO" id="GO:0001671">
    <property type="term" value="F:ATPase activator activity"/>
    <property type="evidence" value="ECO:0007669"/>
    <property type="project" value="TreeGrafter"/>
</dbReference>
<dbReference type="InterPro" id="IPR000402">
    <property type="entry name" value="Na/K_ATPase_sub_beta"/>
</dbReference>
<dbReference type="AlphaFoldDB" id="A0AAD9PCW9"/>
<keyword evidence="5" id="KW-1133">Transmembrane helix</keyword>
<gene>
    <name evidence="7" type="ORF">NP493_29g00017</name>
</gene>
<dbReference type="Pfam" id="PF00287">
    <property type="entry name" value="Na_K-ATPase"/>
    <property type="match status" value="1"/>
</dbReference>
<keyword evidence="8" id="KW-1185">Reference proteome</keyword>
<evidence type="ECO:0000256" key="5">
    <source>
        <dbReference type="ARBA" id="ARBA00022989"/>
    </source>
</evidence>
<keyword evidence="6" id="KW-0472">Membrane</keyword>
<organism evidence="7 8">
    <name type="scientific">Ridgeia piscesae</name>
    <name type="common">Tubeworm</name>
    <dbReference type="NCBI Taxonomy" id="27915"/>
    <lineage>
        <taxon>Eukaryota</taxon>
        <taxon>Metazoa</taxon>
        <taxon>Spiralia</taxon>
        <taxon>Lophotrochozoa</taxon>
        <taxon>Annelida</taxon>
        <taxon>Polychaeta</taxon>
        <taxon>Sedentaria</taxon>
        <taxon>Canalipalpata</taxon>
        <taxon>Sabellida</taxon>
        <taxon>Siboglinidae</taxon>
        <taxon>Ridgeia</taxon>
    </lineage>
</organism>
<dbReference type="Gene3D" id="2.60.40.1660">
    <property type="entry name" value="Na, k-atpase alpha subunit"/>
    <property type="match status" value="1"/>
</dbReference>
<reference evidence="7" key="1">
    <citation type="journal article" date="2023" name="Mol. Biol. Evol.">
        <title>Third-Generation Sequencing Reveals the Adaptive Role of the Epigenome in Three Deep-Sea Polychaetes.</title>
        <authorList>
            <person name="Perez M."/>
            <person name="Aroh O."/>
            <person name="Sun Y."/>
            <person name="Lan Y."/>
            <person name="Juniper S.K."/>
            <person name="Young C.R."/>
            <person name="Angers B."/>
            <person name="Qian P.Y."/>
        </authorList>
    </citation>
    <scope>NUCLEOTIDE SEQUENCE</scope>
    <source>
        <strain evidence="7">R07B-5</strain>
    </source>
</reference>
<keyword evidence="4" id="KW-0735">Signal-anchor</keyword>
<sequence>MLIFVYLQPQEKPTMTMDTVQPIIYSPGLGMRPYMSDKKYTNEFSPLIEFKKGDKESYSDYTTSIAKFLKSYKNASDFTIKDCHSDKKSSCPVKLSRLGPCSGLSDKSYGYDSGKPCVLLKINKIYGWKPEAYDKSPYKKLGSHWSTNSIAVHCQKYEVHGDGSDAKNPSWSVELHPPDGFPFSCFPFCNKQKYVAPLIMAQFKNLPPDEEVNVWCRAFAKNIQLDKRDRAGAVRFTLRLNS</sequence>
<evidence type="ECO:0000313" key="8">
    <source>
        <dbReference type="Proteomes" id="UP001209878"/>
    </source>
</evidence>
<dbReference type="GO" id="GO:0030007">
    <property type="term" value="P:intracellular potassium ion homeostasis"/>
    <property type="evidence" value="ECO:0007669"/>
    <property type="project" value="TreeGrafter"/>
</dbReference>
<evidence type="ECO:0000256" key="1">
    <source>
        <dbReference type="ARBA" id="ARBA00004606"/>
    </source>
</evidence>
<dbReference type="GO" id="GO:1990573">
    <property type="term" value="P:potassium ion import across plasma membrane"/>
    <property type="evidence" value="ECO:0007669"/>
    <property type="project" value="TreeGrafter"/>
</dbReference>
<dbReference type="InterPro" id="IPR038702">
    <property type="entry name" value="Na/K_ATPase_sub_beta_sf"/>
</dbReference>
<protein>
    <recommendedName>
        <fullName evidence="9">Sodium/potassium-transporting ATPase subunit beta</fullName>
    </recommendedName>
</protein>
<name>A0AAD9PCW9_RIDPI</name>
<evidence type="ECO:0000256" key="3">
    <source>
        <dbReference type="ARBA" id="ARBA00022692"/>
    </source>
</evidence>
<evidence type="ECO:0000256" key="4">
    <source>
        <dbReference type="ARBA" id="ARBA00022968"/>
    </source>
</evidence>
<comment type="similarity">
    <text evidence="2">Belongs to the X(+)/potassium ATPases subunit beta family.</text>
</comment>
<evidence type="ECO:0008006" key="9">
    <source>
        <dbReference type="Google" id="ProtNLM"/>
    </source>
</evidence>
<evidence type="ECO:0000256" key="6">
    <source>
        <dbReference type="ARBA" id="ARBA00023136"/>
    </source>
</evidence>
<dbReference type="GO" id="GO:0005890">
    <property type="term" value="C:sodium:potassium-exchanging ATPase complex"/>
    <property type="evidence" value="ECO:0007669"/>
    <property type="project" value="InterPro"/>
</dbReference>
<dbReference type="PANTHER" id="PTHR11523:SF28">
    <property type="entry name" value="NA_K-ATPASE BETA SUBUNIT ISOFORM 4-RELATED"/>
    <property type="match status" value="1"/>
</dbReference>
<evidence type="ECO:0000256" key="2">
    <source>
        <dbReference type="ARBA" id="ARBA00005876"/>
    </source>
</evidence>
<comment type="subcellular location">
    <subcellularLocation>
        <location evidence="1">Membrane</location>
        <topology evidence="1">Single-pass type II membrane protein</topology>
    </subcellularLocation>
</comment>
<accession>A0AAD9PCW9</accession>
<comment type="caution">
    <text evidence="7">The sequence shown here is derived from an EMBL/GenBank/DDBJ whole genome shotgun (WGS) entry which is preliminary data.</text>
</comment>
<dbReference type="GO" id="GO:0036376">
    <property type="term" value="P:sodium ion export across plasma membrane"/>
    <property type="evidence" value="ECO:0007669"/>
    <property type="project" value="TreeGrafter"/>
</dbReference>
<dbReference type="Proteomes" id="UP001209878">
    <property type="component" value="Unassembled WGS sequence"/>
</dbReference>
<dbReference type="PANTHER" id="PTHR11523">
    <property type="entry name" value="SODIUM/POTASSIUM-DEPENDENT ATPASE BETA SUBUNIT"/>
    <property type="match status" value="1"/>
</dbReference>
<dbReference type="EMBL" id="JAODUO010000029">
    <property type="protein sequence ID" value="KAK2192470.1"/>
    <property type="molecule type" value="Genomic_DNA"/>
</dbReference>
<evidence type="ECO:0000313" key="7">
    <source>
        <dbReference type="EMBL" id="KAK2192470.1"/>
    </source>
</evidence>